<feature type="transmembrane region" description="Helical" evidence="5">
    <location>
        <begin position="12"/>
        <end position="36"/>
    </location>
</feature>
<dbReference type="InterPro" id="IPR008952">
    <property type="entry name" value="Tetraspanin_EC2_sf"/>
</dbReference>
<evidence type="ECO:0000313" key="6">
    <source>
        <dbReference type="EMBL" id="ESN96565.1"/>
    </source>
</evidence>
<evidence type="ECO:0000256" key="4">
    <source>
        <dbReference type="ARBA" id="ARBA00023136"/>
    </source>
</evidence>
<dbReference type="GeneID" id="20200159"/>
<name>T1EUA9_HELRO</name>
<keyword evidence="4 5" id="KW-0472">Membrane</keyword>
<reference evidence="7" key="3">
    <citation type="submission" date="2015-06" db="UniProtKB">
        <authorList>
            <consortium name="EnsemblMetazoa"/>
        </authorList>
    </citation>
    <scope>IDENTIFICATION</scope>
</reference>
<keyword evidence="3 5" id="KW-1133">Transmembrane helix</keyword>
<dbReference type="CTD" id="20200159"/>
<evidence type="ECO:0008006" key="9">
    <source>
        <dbReference type="Google" id="ProtNLM"/>
    </source>
</evidence>
<evidence type="ECO:0000256" key="1">
    <source>
        <dbReference type="ARBA" id="ARBA00004141"/>
    </source>
</evidence>
<dbReference type="Gene3D" id="1.10.1450.10">
    <property type="entry name" value="Tetraspanin"/>
    <property type="match status" value="1"/>
</dbReference>
<proteinExistence type="predicted"/>
<dbReference type="SUPFAM" id="SSF48652">
    <property type="entry name" value="Tetraspanin"/>
    <property type="match status" value="1"/>
</dbReference>
<accession>T1EUA9</accession>
<protein>
    <recommendedName>
        <fullName evidence="9">Tetraspanin</fullName>
    </recommendedName>
</protein>
<evidence type="ECO:0000256" key="3">
    <source>
        <dbReference type="ARBA" id="ARBA00022989"/>
    </source>
</evidence>
<evidence type="ECO:0000313" key="8">
    <source>
        <dbReference type="Proteomes" id="UP000015101"/>
    </source>
</evidence>
<dbReference type="RefSeq" id="XP_009025711.1">
    <property type="nucleotide sequence ID" value="XM_009027463.1"/>
</dbReference>
<dbReference type="KEGG" id="hro:HELRODRAFT_163642"/>
<sequence>MSVSVKCLQIIVSVLCFLMMILGIILLVLGIMAYNVYHTEVNANVSSISYMVVGSFIVAVAIFGLVGAICKNYCLLIIYSKLYEDGYKRAIETYHTEKNSKEFVDHAQKNFQCCGYVDYTEWAASFFDFKHGVLPMSCCVEGAKVCNINHNFHDVHKKRVCEYE</sequence>
<keyword evidence="2 5" id="KW-0812">Transmembrane</keyword>
<reference evidence="6 8" key="2">
    <citation type="journal article" date="2013" name="Nature">
        <title>Insights into bilaterian evolution from three spiralian genomes.</title>
        <authorList>
            <person name="Simakov O."/>
            <person name="Marletaz F."/>
            <person name="Cho S.J."/>
            <person name="Edsinger-Gonzales E."/>
            <person name="Havlak P."/>
            <person name="Hellsten U."/>
            <person name="Kuo D.H."/>
            <person name="Larsson T."/>
            <person name="Lv J."/>
            <person name="Arendt D."/>
            <person name="Savage R."/>
            <person name="Osoegawa K."/>
            <person name="de Jong P."/>
            <person name="Grimwood J."/>
            <person name="Chapman J.A."/>
            <person name="Shapiro H."/>
            <person name="Aerts A."/>
            <person name="Otillar R.P."/>
            <person name="Terry A.Y."/>
            <person name="Boore J.L."/>
            <person name="Grigoriev I.V."/>
            <person name="Lindberg D.R."/>
            <person name="Seaver E.C."/>
            <person name="Weisblat D.A."/>
            <person name="Putnam N.H."/>
            <person name="Rokhsar D.S."/>
        </authorList>
    </citation>
    <scope>NUCLEOTIDE SEQUENCE</scope>
</reference>
<dbReference type="HOGENOM" id="CLU_055524_6_5_1"/>
<dbReference type="EMBL" id="AMQM01001413">
    <property type="status" value="NOT_ANNOTATED_CDS"/>
    <property type="molecule type" value="Genomic_DNA"/>
</dbReference>
<dbReference type="OrthoDB" id="10033535at2759"/>
<comment type="subcellular location">
    <subcellularLocation>
        <location evidence="1">Membrane</location>
        <topology evidence="1">Multi-pass membrane protein</topology>
    </subcellularLocation>
</comment>
<evidence type="ECO:0000313" key="7">
    <source>
        <dbReference type="EnsemblMetazoa" id="HelroP163642"/>
    </source>
</evidence>
<dbReference type="GO" id="GO:0005886">
    <property type="term" value="C:plasma membrane"/>
    <property type="evidence" value="ECO:0000318"/>
    <property type="project" value="GO_Central"/>
</dbReference>
<dbReference type="EMBL" id="KB097495">
    <property type="protein sequence ID" value="ESN96565.1"/>
    <property type="molecule type" value="Genomic_DNA"/>
</dbReference>
<dbReference type="Pfam" id="PF00335">
    <property type="entry name" value="Tetraspanin"/>
    <property type="match status" value="2"/>
</dbReference>
<dbReference type="InParanoid" id="T1EUA9"/>
<feature type="transmembrane region" description="Helical" evidence="5">
    <location>
        <begin position="48"/>
        <end position="70"/>
    </location>
</feature>
<reference evidence="8" key="1">
    <citation type="submission" date="2012-12" db="EMBL/GenBank/DDBJ databases">
        <authorList>
            <person name="Hellsten U."/>
            <person name="Grimwood J."/>
            <person name="Chapman J.A."/>
            <person name="Shapiro H."/>
            <person name="Aerts A."/>
            <person name="Otillar R.P."/>
            <person name="Terry A.Y."/>
            <person name="Boore J.L."/>
            <person name="Simakov O."/>
            <person name="Marletaz F."/>
            <person name="Cho S.-J."/>
            <person name="Edsinger-Gonzales E."/>
            <person name="Havlak P."/>
            <person name="Kuo D.-H."/>
            <person name="Larsson T."/>
            <person name="Lv J."/>
            <person name="Arendt D."/>
            <person name="Savage R."/>
            <person name="Osoegawa K."/>
            <person name="de Jong P."/>
            <person name="Lindberg D.R."/>
            <person name="Seaver E.C."/>
            <person name="Weisblat D.A."/>
            <person name="Putnam N.H."/>
            <person name="Grigoriev I.V."/>
            <person name="Rokhsar D.S."/>
        </authorList>
    </citation>
    <scope>NUCLEOTIDE SEQUENCE</scope>
</reference>
<dbReference type="Proteomes" id="UP000015101">
    <property type="component" value="Unassembled WGS sequence"/>
</dbReference>
<evidence type="ECO:0000256" key="5">
    <source>
        <dbReference type="SAM" id="Phobius"/>
    </source>
</evidence>
<gene>
    <name evidence="7" type="primary">20200159</name>
    <name evidence="6" type="ORF">HELRODRAFT_163642</name>
</gene>
<dbReference type="InterPro" id="IPR018499">
    <property type="entry name" value="Tetraspanin/Peripherin"/>
</dbReference>
<dbReference type="AlphaFoldDB" id="T1EUA9"/>
<keyword evidence="8" id="KW-1185">Reference proteome</keyword>
<organism evidence="7 8">
    <name type="scientific">Helobdella robusta</name>
    <name type="common">Californian leech</name>
    <dbReference type="NCBI Taxonomy" id="6412"/>
    <lineage>
        <taxon>Eukaryota</taxon>
        <taxon>Metazoa</taxon>
        <taxon>Spiralia</taxon>
        <taxon>Lophotrochozoa</taxon>
        <taxon>Annelida</taxon>
        <taxon>Clitellata</taxon>
        <taxon>Hirudinea</taxon>
        <taxon>Rhynchobdellida</taxon>
        <taxon>Glossiphoniidae</taxon>
        <taxon>Helobdella</taxon>
    </lineage>
</organism>
<evidence type="ECO:0000256" key="2">
    <source>
        <dbReference type="ARBA" id="ARBA00022692"/>
    </source>
</evidence>
<dbReference type="EnsemblMetazoa" id="HelroT163642">
    <property type="protein sequence ID" value="HelroP163642"/>
    <property type="gene ID" value="HelroG163642"/>
</dbReference>
<dbReference type="eggNOG" id="KOG3882">
    <property type="taxonomic scope" value="Eukaryota"/>
</dbReference>